<dbReference type="AlphaFoldDB" id="A0A0G0E7A1"/>
<dbReference type="InterPro" id="IPR018163">
    <property type="entry name" value="Thr/Ala-tRNA-synth_IIc_edit"/>
</dbReference>
<keyword evidence="1" id="KW-0436">Ligase</keyword>
<accession>A0A0G0E7A1</accession>
<protein>
    <submittedName>
        <fullName evidence="1">Threonine-tRNA ligase</fullName>
    </submittedName>
</protein>
<dbReference type="Gene3D" id="3.30.980.10">
    <property type="entry name" value="Threonyl-trna Synthetase, Chain A, domain 2"/>
    <property type="match status" value="1"/>
</dbReference>
<reference evidence="1 2" key="1">
    <citation type="journal article" date="2015" name="Nature">
        <title>rRNA introns, odd ribosomes, and small enigmatic genomes across a large radiation of phyla.</title>
        <authorList>
            <person name="Brown C.T."/>
            <person name="Hug L.A."/>
            <person name="Thomas B.C."/>
            <person name="Sharon I."/>
            <person name="Castelle C.J."/>
            <person name="Singh A."/>
            <person name="Wilkins M.J."/>
            <person name="Williams K.H."/>
            <person name="Banfield J.F."/>
        </authorList>
    </citation>
    <scope>NUCLEOTIDE SEQUENCE [LARGE SCALE GENOMIC DNA]</scope>
</reference>
<gene>
    <name evidence="1" type="ORF">US11_C0009G0019</name>
</gene>
<dbReference type="EMBL" id="LBRS01000009">
    <property type="protein sequence ID" value="KKQ01407.1"/>
    <property type="molecule type" value="Genomic_DNA"/>
</dbReference>
<dbReference type="STRING" id="1618480.US11_C0009G0019"/>
<comment type="caution">
    <text evidence="1">The sequence shown here is derived from an EMBL/GenBank/DDBJ whole genome shotgun (WGS) entry which is preliminary data.</text>
</comment>
<dbReference type="GO" id="GO:0000166">
    <property type="term" value="F:nucleotide binding"/>
    <property type="evidence" value="ECO:0007669"/>
    <property type="project" value="InterPro"/>
</dbReference>
<organism evidence="1 2">
    <name type="scientific">Candidatus Roizmanbacteria bacterium GW2011_GWA2_36_23</name>
    <dbReference type="NCBI Taxonomy" id="1618480"/>
    <lineage>
        <taxon>Bacteria</taxon>
        <taxon>Candidatus Roizmaniibacteriota</taxon>
    </lineage>
</organism>
<proteinExistence type="predicted"/>
<evidence type="ECO:0000313" key="1">
    <source>
        <dbReference type="EMBL" id="KKQ01407.1"/>
    </source>
</evidence>
<sequence length="108" mass="12911">MSKILEEKNEKLSPEKLNLLKLRHTTEHVLHTAMQNLYPNLKKAMGPATDDGFYFDFDLDQKISENDFEQIEKEILQKEGRTYQFIKWWINRKMYLTLTCAPDRTWTG</sequence>
<dbReference type="SUPFAM" id="SSF55186">
    <property type="entry name" value="ThrRS/AlaRS common domain"/>
    <property type="match status" value="1"/>
</dbReference>
<name>A0A0G0E7A1_9BACT</name>
<dbReference type="Proteomes" id="UP000034344">
    <property type="component" value="Unassembled WGS sequence"/>
</dbReference>
<evidence type="ECO:0000313" key="2">
    <source>
        <dbReference type="Proteomes" id="UP000034344"/>
    </source>
</evidence>
<dbReference type="GO" id="GO:0016874">
    <property type="term" value="F:ligase activity"/>
    <property type="evidence" value="ECO:0007669"/>
    <property type="project" value="UniProtKB-KW"/>
</dbReference>